<reference evidence="2 3" key="2">
    <citation type="submission" date="2017-10" db="EMBL/GenBank/DDBJ databases">
        <title>Extensive intraspecific genome diversity in a model arbuscular mycorrhizal fungus.</title>
        <authorList>
            <person name="Chen E.C.H."/>
            <person name="Morin E."/>
            <person name="Baudet D."/>
            <person name="Noel J."/>
            <person name="Ndikumana S."/>
            <person name="Charron P."/>
            <person name="St-Onge C."/>
            <person name="Giorgi J."/>
            <person name="Grigoriev I.V."/>
            <person name="Roux C."/>
            <person name="Martin F.M."/>
            <person name="Corradi N."/>
        </authorList>
    </citation>
    <scope>NUCLEOTIDE SEQUENCE [LARGE SCALE GENOMIC DNA]</scope>
    <source>
        <strain evidence="2 3">C2</strain>
    </source>
</reference>
<accession>A0A2N1MZ90</accession>
<dbReference type="VEuPathDB" id="FungiDB:FUN_021994"/>
<sequence>MMKEIDKAIKGRFQYKDTELKWILQQLHHHRHENWKVNLDPEKVKSEKKRKGTNSHRGDKKERHQKGLTYMFNVKNKLLNELKPSSLSWDEFNNDCELMISEKVNMNIRPKNKKPTDKHVLHVYHKLWRSRHGRNLLHLSDNIGKKISHVKTFCHRWYDDKKWYDDSKPPKSTLS</sequence>
<organism evidence="2 3">
    <name type="scientific">Rhizophagus irregularis</name>
    <dbReference type="NCBI Taxonomy" id="588596"/>
    <lineage>
        <taxon>Eukaryota</taxon>
        <taxon>Fungi</taxon>
        <taxon>Fungi incertae sedis</taxon>
        <taxon>Mucoromycota</taxon>
        <taxon>Glomeromycotina</taxon>
        <taxon>Glomeromycetes</taxon>
        <taxon>Glomerales</taxon>
        <taxon>Glomeraceae</taxon>
        <taxon>Rhizophagus</taxon>
    </lineage>
</organism>
<dbReference type="Proteomes" id="UP000233469">
    <property type="component" value="Unassembled WGS sequence"/>
</dbReference>
<dbReference type="VEuPathDB" id="FungiDB:RhiirA1_477937"/>
<dbReference type="EMBL" id="LLXL01001031">
    <property type="protein sequence ID" value="PKK66899.1"/>
    <property type="molecule type" value="Genomic_DNA"/>
</dbReference>
<dbReference type="AlphaFoldDB" id="A0A2N1MZ90"/>
<evidence type="ECO:0000313" key="2">
    <source>
        <dbReference type="EMBL" id="PKK66899.1"/>
    </source>
</evidence>
<evidence type="ECO:0000256" key="1">
    <source>
        <dbReference type="SAM" id="MobiDB-lite"/>
    </source>
</evidence>
<proteinExistence type="predicted"/>
<dbReference type="VEuPathDB" id="FungiDB:RhiirA1_477936"/>
<feature type="region of interest" description="Disordered" evidence="1">
    <location>
        <begin position="35"/>
        <end position="64"/>
    </location>
</feature>
<name>A0A2N1MZ90_9GLOM</name>
<reference evidence="2 3" key="1">
    <citation type="submission" date="2016-04" db="EMBL/GenBank/DDBJ databases">
        <title>Genome analyses suggest a sexual origin of heterokaryosis in a supposedly ancient asexual fungus.</title>
        <authorList>
            <person name="Ropars J."/>
            <person name="Sedzielewska K."/>
            <person name="Noel J."/>
            <person name="Charron P."/>
            <person name="Farinelli L."/>
            <person name="Marton T."/>
            <person name="Kruger M."/>
            <person name="Pelin A."/>
            <person name="Brachmann A."/>
            <person name="Corradi N."/>
        </authorList>
    </citation>
    <scope>NUCLEOTIDE SEQUENCE [LARGE SCALE GENOMIC DNA]</scope>
    <source>
        <strain evidence="2 3">C2</strain>
    </source>
</reference>
<gene>
    <name evidence="2" type="ORF">RhiirC2_784210</name>
</gene>
<comment type="caution">
    <text evidence="2">The sequence shown here is derived from an EMBL/GenBank/DDBJ whole genome shotgun (WGS) entry which is preliminary data.</text>
</comment>
<evidence type="ECO:0000313" key="3">
    <source>
        <dbReference type="Proteomes" id="UP000233469"/>
    </source>
</evidence>
<protein>
    <submittedName>
        <fullName evidence="2">Uncharacterized protein</fullName>
    </submittedName>
</protein>